<protein>
    <recommendedName>
        <fullName evidence="3">Lipoprotein</fullName>
    </recommendedName>
</protein>
<gene>
    <name evidence="1" type="ORF">DNFV4_03505</name>
</gene>
<proteinExistence type="predicted"/>
<reference evidence="1" key="1">
    <citation type="submission" date="2022-10" db="EMBL/GenBank/DDBJ databases">
        <authorList>
            <person name="Koch H."/>
        </authorList>
    </citation>
    <scope>NUCLEOTIDE SEQUENCE</scope>
    <source>
        <strain evidence="1">DNF</strain>
    </source>
</reference>
<keyword evidence="2" id="KW-1185">Reference proteome</keyword>
<dbReference type="RefSeq" id="WP_289269968.1">
    <property type="nucleotide sequence ID" value="NZ_OX365700.1"/>
</dbReference>
<dbReference type="Proteomes" id="UP001179121">
    <property type="component" value="Chromosome"/>
</dbReference>
<evidence type="ECO:0008006" key="3">
    <source>
        <dbReference type="Google" id="ProtNLM"/>
    </source>
</evidence>
<dbReference type="KEGG" id="nti:DNFV4_03505"/>
<accession>A0AA86N1N8</accession>
<dbReference type="EMBL" id="OX365700">
    <property type="protein sequence ID" value="CAI4033073.1"/>
    <property type="molecule type" value="Genomic_DNA"/>
</dbReference>
<evidence type="ECO:0000313" key="1">
    <source>
        <dbReference type="EMBL" id="CAI4033073.1"/>
    </source>
</evidence>
<sequence>MDQIYCAHAGLMGWGAAFLILALPGFTVSGCGVSAPAPRLDAYLGTATQPEAATMTGLPAGLRVGLAVINDVAVPESAPPLSEGALAFVTDQARQHISRALPLAVVKVAPSSVRKAGEASVAWEQLAREQGIEHLLIAVISSVEVTSATTLPLDGTQEGGGAMGRLPGSSTVQHALAELALVDAKTGTVHARSEGRTLSTLEQLAGRLTSNAYPVIRRSGRMQRIAAPRDDAEAHDLLRSLAADEAIELAAYNLKGRWARTRLAP</sequence>
<organism evidence="1 2">
    <name type="scientific">Nitrospira tepida</name>
    <dbReference type="NCBI Taxonomy" id="2973512"/>
    <lineage>
        <taxon>Bacteria</taxon>
        <taxon>Pseudomonadati</taxon>
        <taxon>Nitrospirota</taxon>
        <taxon>Nitrospiria</taxon>
        <taxon>Nitrospirales</taxon>
        <taxon>Nitrospiraceae</taxon>
        <taxon>Nitrospira</taxon>
    </lineage>
</organism>
<dbReference type="AlphaFoldDB" id="A0AA86N1N8"/>
<evidence type="ECO:0000313" key="2">
    <source>
        <dbReference type="Proteomes" id="UP001179121"/>
    </source>
</evidence>
<name>A0AA86N1N8_9BACT</name>